<reference evidence="1 2" key="1">
    <citation type="submission" date="2020-08" db="EMBL/GenBank/DDBJ databases">
        <title>Genomic Encyclopedia of Type Strains, Phase III (KMG-III): the genomes of soil and plant-associated and newly described type strains.</title>
        <authorList>
            <person name="Whitman W."/>
        </authorList>
    </citation>
    <scope>NUCLEOTIDE SEQUENCE [LARGE SCALE GENOMIC DNA]</scope>
    <source>
        <strain evidence="1 2">SFB5A</strain>
    </source>
</reference>
<sequence length="80" mass="8429">MAQNLYAVPIEGATFQNFCGGNLGGEHESCIDLAAIPGVTDGYVLRDTKPEGAGHELRATTAEMDDLVLGYAKMRGLSLS</sequence>
<protein>
    <recommendedName>
        <fullName evidence="3">DUF397 domain-containing protein</fullName>
    </recommendedName>
</protein>
<dbReference type="AlphaFoldDB" id="A0A7W7XDI1"/>
<dbReference type="RefSeq" id="WP_184932094.1">
    <property type="nucleotide sequence ID" value="NZ_JACHJY010000008.1"/>
</dbReference>
<gene>
    <name evidence="1" type="ORF">GGE06_005715</name>
</gene>
<name>A0A7W7XDI1_9ACTN</name>
<organism evidence="1 2">
    <name type="scientific">Streptomyces nymphaeiformis</name>
    <dbReference type="NCBI Taxonomy" id="2663842"/>
    <lineage>
        <taxon>Bacteria</taxon>
        <taxon>Bacillati</taxon>
        <taxon>Actinomycetota</taxon>
        <taxon>Actinomycetes</taxon>
        <taxon>Kitasatosporales</taxon>
        <taxon>Streptomycetaceae</taxon>
        <taxon>Streptomyces</taxon>
    </lineage>
</organism>
<accession>A0A7W7XDI1</accession>
<evidence type="ECO:0008006" key="3">
    <source>
        <dbReference type="Google" id="ProtNLM"/>
    </source>
</evidence>
<proteinExistence type="predicted"/>
<evidence type="ECO:0000313" key="2">
    <source>
        <dbReference type="Proteomes" id="UP000582643"/>
    </source>
</evidence>
<dbReference type="EMBL" id="JACHJY010000008">
    <property type="protein sequence ID" value="MBB4984769.1"/>
    <property type="molecule type" value="Genomic_DNA"/>
</dbReference>
<comment type="caution">
    <text evidence="1">The sequence shown here is derived from an EMBL/GenBank/DDBJ whole genome shotgun (WGS) entry which is preliminary data.</text>
</comment>
<evidence type="ECO:0000313" key="1">
    <source>
        <dbReference type="EMBL" id="MBB4984769.1"/>
    </source>
</evidence>
<dbReference type="Proteomes" id="UP000582643">
    <property type="component" value="Unassembled WGS sequence"/>
</dbReference>
<keyword evidence="2" id="KW-1185">Reference proteome</keyword>